<dbReference type="AlphaFoldDB" id="A0A1F5WG56"/>
<feature type="domain" description="Glycosyltransferase RgtA/B/C/D-like" evidence="2">
    <location>
        <begin position="143"/>
        <end position="275"/>
    </location>
</feature>
<organism evidence="3 4">
    <name type="scientific">Candidatus Giovannonibacteria bacterium RIFCSPHIGHO2_02_FULL_46_20</name>
    <dbReference type="NCBI Taxonomy" id="1798338"/>
    <lineage>
        <taxon>Bacteria</taxon>
        <taxon>Candidatus Giovannoniibacteriota</taxon>
    </lineage>
</organism>
<feature type="transmembrane region" description="Helical" evidence="1">
    <location>
        <begin position="141"/>
        <end position="159"/>
    </location>
</feature>
<proteinExistence type="predicted"/>
<dbReference type="InterPro" id="IPR038731">
    <property type="entry name" value="RgtA/B/C-like"/>
</dbReference>
<protein>
    <recommendedName>
        <fullName evidence="2">Glycosyltransferase RgtA/B/C/D-like domain-containing protein</fullName>
    </recommendedName>
</protein>
<feature type="transmembrane region" description="Helical" evidence="1">
    <location>
        <begin position="226"/>
        <end position="251"/>
    </location>
</feature>
<comment type="caution">
    <text evidence="3">The sequence shown here is derived from an EMBL/GenBank/DDBJ whole genome shotgun (WGS) entry which is preliminary data.</text>
</comment>
<feature type="transmembrane region" description="Helical" evidence="1">
    <location>
        <begin position="38"/>
        <end position="59"/>
    </location>
</feature>
<keyword evidence="1" id="KW-0472">Membrane</keyword>
<evidence type="ECO:0000259" key="2">
    <source>
        <dbReference type="Pfam" id="PF13231"/>
    </source>
</evidence>
<accession>A0A1F5WG56</accession>
<feature type="transmembrane region" description="Helical" evidence="1">
    <location>
        <begin position="101"/>
        <end position="121"/>
    </location>
</feature>
<feature type="transmembrane region" description="Helical" evidence="1">
    <location>
        <begin position="393"/>
        <end position="416"/>
    </location>
</feature>
<evidence type="ECO:0000256" key="1">
    <source>
        <dbReference type="SAM" id="Phobius"/>
    </source>
</evidence>
<feature type="transmembrane region" description="Helical" evidence="1">
    <location>
        <begin position="263"/>
        <end position="285"/>
    </location>
</feature>
<sequence length="582" mass="66402">MLQMISWLAQRKKAFNRWIRKRLPRIVKNMNFIAQPRYILGAIIVFAFFMRIVGIGYGLPLWLVSDEPPFVAAALKIFEAKNPILAMNSSAFEPIIYFPPYFAYILLFPFTLLLGAQYLFFNGTLQDFVQYIAADPSRFFIVSRLINVLAGVATVYLVYKIAKNVFQNTRSALFSAFFLASSILHINLSSVGRDWVLATLLFTIIVFFVTHPVFSFKKRYCMGSVISGIAFGVNLAGGFPMLFMFFWYLFAEKHSVIEALKEKILYCSLFIFLFLAGASIALYPFGFHLASDSSILGPKTLVGFILSPFVFFRPVLISEPILTFFVMVGLIASFRTARTFFYSVLIFLVSYAAIYYGIFYYAHRFTIYAFPLFSLLAGYGASMLTRHLSKSSAYMIISAVVVLLSAMAFRLDWLVLQNDSRAQAREWAENNLPQNAYVIVYGRLMRLSSTQSAIEEQRAIDQQSLRSIDRAEQYFKKNPRAKKSFHALNIHGINEKFFETIAQYAKDNNYSYVIFAESENMEDQFELARLRALAKNSKLLVAFGSPQQHTAIDESFFGTPLEVIRLPSLGPAVFIYELYHPL</sequence>
<keyword evidence="1" id="KW-0812">Transmembrane</keyword>
<dbReference type="STRING" id="1798338.A3J56_02245"/>
<dbReference type="EMBL" id="MFHQ01000011">
    <property type="protein sequence ID" value="OGF74595.1"/>
    <property type="molecule type" value="Genomic_DNA"/>
</dbReference>
<reference evidence="3 4" key="1">
    <citation type="journal article" date="2016" name="Nat. Commun.">
        <title>Thousands of microbial genomes shed light on interconnected biogeochemical processes in an aquifer system.</title>
        <authorList>
            <person name="Anantharaman K."/>
            <person name="Brown C.T."/>
            <person name="Hug L.A."/>
            <person name="Sharon I."/>
            <person name="Castelle C.J."/>
            <person name="Probst A.J."/>
            <person name="Thomas B.C."/>
            <person name="Singh A."/>
            <person name="Wilkins M.J."/>
            <person name="Karaoz U."/>
            <person name="Brodie E.L."/>
            <person name="Williams K.H."/>
            <person name="Hubbard S.S."/>
            <person name="Banfield J.F."/>
        </authorList>
    </citation>
    <scope>NUCLEOTIDE SEQUENCE [LARGE SCALE GENOMIC DNA]</scope>
</reference>
<name>A0A1F5WG56_9BACT</name>
<feature type="transmembrane region" description="Helical" evidence="1">
    <location>
        <begin position="365"/>
        <end position="381"/>
    </location>
</feature>
<evidence type="ECO:0000313" key="3">
    <source>
        <dbReference type="EMBL" id="OGF74595.1"/>
    </source>
</evidence>
<evidence type="ECO:0000313" key="4">
    <source>
        <dbReference type="Proteomes" id="UP000178406"/>
    </source>
</evidence>
<feature type="transmembrane region" description="Helical" evidence="1">
    <location>
        <begin position="171"/>
        <end position="188"/>
    </location>
</feature>
<dbReference type="Proteomes" id="UP000178406">
    <property type="component" value="Unassembled WGS sequence"/>
</dbReference>
<feature type="transmembrane region" description="Helical" evidence="1">
    <location>
        <begin position="305"/>
        <end position="332"/>
    </location>
</feature>
<feature type="transmembrane region" description="Helical" evidence="1">
    <location>
        <begin position="195"/>
        <end position="214"/>
    </location>
</feature>
<dbReference type="Pfam" id="PF13231">
    <property type="entry name" value="PMT_2"/>
    <property type="match status" value="1"/>
</dbReference>
<feature type="transmembrane region" description="Helical" evidence="1">
    <location>
        <begin position="339"/>
        <end position="359"/>
    </location>
</feature>
<keyword evidence="1" id="KW-1133">Transmembrane helix</keyword>
<gene>
    <name evidence="3" type="ORF">A3J56_02245</name>
</gene>